<dbReference type="AlphaFoldDB" id="A0A2U2C855"/>
<dbReference type="GeneID" id="94366088"/>
<keyword evidence="1" id="KW-1133">Transmembrane helix</keyword>
<sequence>MSTRRGLGPWLAALVVLVVLGGGVPHGLLADQRGWFTALFWTGFGLAVVVLIALGLRGWRDR</sequence>
<evidence type="ECO:0008006" key="4">
    <source>
        <dbReference type="Google" id="ProtNLM"/>
    </source>
</evidence>
<feature type="transmembrane region" description="Helical" evidence="1">
    <location>
        <begin position="40"/>
        <end position="59"/>
    </location>
</feature>
<accession>A0A2U2C855</accession>
<gene>
    <name evidence="2" type="ORF">C4N9_14420</name>
</gene>
<name>A0A2U2C855_9RHOB</name>
<comment type="caution">
    <text evidence="2">The sequence shown here is derived from an EMBL/GenBank/DDBJ whole genome shotgun (WGS) entry which is preliminary data.</text>
</comment>
<keyword evidence="1" id="KW-0812">Transmembrane</keyword>
<reference evidence="2 3" key="1">
    <citation type="submission" date="2018-05" db="EMBL/GenBank/DDBJ databases">
        <title>Pararhodobacter marina sp. nov., isolated from deep-sea water of the Indian Ocean.</title>
        <authorList>
            <person name="Lai Q.Sr."/>
            <person name="Liu X."/>
            <person name="Shao Z."/>
        </authorList>
    </citation>
    <scope>NUCLEOTIDE SEQUENCE [LARGE SCALE GENOMIC DNA]</scope>
    <source>
        <strain evidence="2 3">CIC4N-9</strain>
    </source>
</reference>
<keyword evidence="3" id="KW-1185">Reference proteome</keyword>
<proteinExistence type="predicted"/>
<dbReference type="RefSeq" id="WP_109534028.1">
    <property type="nucleotide sequence ID" value="NZ_QEYD01000008.1"/>
</dbReference>
<evidence type="ECO:0000313" key="2">
    <source>
        <dbReference type="EMBL" id="PWE28032.1"/>
    </source>
</evidence>
<evidence type="ECO:0000256" key="1">
    <source>
        <dbReference type="SAM" id="Phobius"/>
    </source>
</evidence>
<dbReference type="EMBL" id="QEYD01000008">
    <property type="protein sequence ID" value="PWE28032.1"/>
    <property type="molecule type" value="Genomic_DNA"/>
</dbReference>
<keyword evidence="1" id="KW-0472">Membrane</keyword>
<evidence type="ECO:0000313" key="3">
    <source>
        <dbReference type="Proteomes" id="UP000244940"/>
    </source>
</evidence>
<dbReference type="Proteomes" id="UP000244940">
    <property type="component" value="Unassembled WGS sequence"/>
</dbReference>
<organism evidence="2 3">
    <name type="scientific">Pararhodobacter marinus</name>
    <dbReference type="NCBI Taxonomy" id="2184063"/>
    <lineage>
        <taxon>Bacteria</taxon>
        <taxon>Pseudomonadati</taxon>
        <taxon>Pseudomonadota</taxon>
        <taxon>Alphaproteobacteria</taxon>
        <taxon>Rhodobacterales</taxon>
        <taxon>Paracoccaceae</taxon>
        <taxon>Pararhodobacter</taxon>
    </lineage>
</organism>
<protein>
    <recommendedName>
        <fullName evidence="4">DUF4175 domain-containing protein</fullName>
    </recommendedName>
</protein>